<dbReference type="PANTHER" id="PTHR30093">
    <property type="entry name" value="GENERAL SECRETION PATHWAY PROTEIN G"/>
    <property type="match status" value="1"/>
</dbReference>
<gene>
    <name evidence="2" type="primary">xcpT_19</name>
    <name evidence="2" type="ORF">KOR42_50380</name>
</gene>
<dbReference type="InterPro" id="IPR045584">
    <property type="entry name" value="Pilin-like"/>
</dbReference>
<evidence type="ECO:0000313" key="3">
    <source>
        <dbReference type="Proteomes" id="UP000317243"/>
    </source>
</evidence>
<dbReference type="Proteomes" id="UP000317243">
    <property type="component" value="Unassembled WGS sequence"/>
</dbReference>
<sequence>MRFLQRCRRKRRGFTLIELLVVIAIIAILIALLLPAVQQAREAARRSACKNNLKQLVLALHNYESTHRVLPPGYLHKFDPSGSSANHMGFAWGLMILPQLEQSNLYLQVDFNSPVFDVTQQDPREQHLSVFLCPSDPYSGGAFVVRDDSVTPIEQYAAASYAANWGPSSSTVNLDDTPLQSRGVFFRNSSTRFRDVTDGLSNTLFLGERTNGPLPGATGAGHQFFETAWCAAVREVTDLSDDHGHMVLFETQYRPNQPGTDDKGVSAPHSGIGQFAMGDGTVRAISENIDENVYNALGTRSGGEVIGEF</sequence>
<evidence type="ECO:0000313" key="2">
    <source>
        <dbReference type="EMBL" id="TWT40037.1"/>
    </source>
</evidence>
<dbReference type="EMBL" id="SIHI01000058">
    <property type="protein sequence ID" value="TWT40037.1"/>
    <property type="molecule type" value="Genomic_DNA"/>
</dbReference>
<dbReference type="InterPro" id="IPR012902">
    <property type="entry name" value="N_methyl_site"/>
</dbReference>
<dbReference type="Pfam" id="PF07963">
    <property type="entry name" value="N_methyl"/>
    <property type="match status" value="1"/>
</dbReference>
<name>A0A5C5VPH1_9PLAN</name>
<feature type="domain" description="DUF1559" evidence="1">
    <location>
        <begin position="38"/>
        <end position="291"/>
    </location>
</feature>
<dbReference type="NCBIfam" id="TIGR02532">
    <property type="entry name" value="IV_pilin_GFxxxE"/>
    <property type="match status" value="1"/>
</dbReference>
<dbReference type="PROSITE" id="PS00409">
    <property type="entry name" value="PROKAR_NTER_METHYL"/>
    <property type="match status" value="1"/>
</dbReference>
<dbReference type="NCBIfam" id="TIGR04294">
    <property type="entry name" value="pre_pil_HX9DG"/>
    <property type="match status" value="1"/>
</dbReference>
<proteinExistence type="predicted"/>
<dbReference type="Gene3D" id="3.30.700.10">
    <property type="entry name" value="Glycoprotein, Type 4 Pilin"/>
    <property type="match status" value="1"/>
</dbReference>
<dbReference type="Pfam" id="PF07596">
    <property type="entry name" value="SBP_bac_10"/>
    <property type="match status" value="1"/>
</dbReference>
<accession>A0A5C5VPH1</accession>
<organism evidence="2 3">
    <name type="scientific">Thalassoglobus neptunius</name>
    <dbReference type="NCBI Taxonomy" id="1938619"/>
    <lineage>
        <taxon>Bacteria</taxon>
        <taxon>Pseudomonadati</taxon>
        <taxon>Planctomycetota</taxon>
        <taxon>Planctomycetia</taxon>
        <taxon>Planctomycetales</taxon>
        <taxon>Planctomycetaceae</taxon>
        <taxon>Thalassoglobus</taxon>
    </lineage>
</organism>
<dbReference type="InterPro" id="IPR011453">
    <property type="entry name" value="DUF1559"/>
</dbReference>
<dbReference type="AlphaFoldDB" id="A0A5C5VPH1"/>
<comment type="caution">
    <text evidence="2">The sequence shown here is derived from an EMBL/GenBank/DDBJ whole genome shotgun (WGS) entry which is preliminary data.</text>
</comment>
<evidence type="ECO:0000259" key="1">
    <source>
        <dbReference type="Pfam" id="PF07596"/>
    </source>
</evidence>
<protein>
    <submittedName>
        <fullName evidence="2">Type II secretion system protein G</fullName>
    </submittedName>
</protein>
<dbReference type="OrthoDB" id="255848at2"/>
<reference evidence="2 3" key="1">
    <citation type="submission" date="2019-02" db="EMBL/GenBank/DDBJ databases">
        <title>Deep-cultivation of Planctomycetes and their phenomic and genomic characterization uncovers novel biology.</title>
        <authorList>
            <person name="Wiegand S."/>
            <person name="Jogler M."/>
            <person name="Boedeker C."/>
            <person name="Pinto D."/>
            <person name="Vollmers J."/>
            <person name="Rivas-Marin E."/>
            <person name="Kohn T."/>
            <person name="Peeters S.H."/>
            <person name="Heuer A."/>
            <person name="Rast P."/>
            <person name="Oberbeckmann S."/>
            <person name="Bunk B."/>
            <person name="Jeske O."/>
            <person name="Meyerdierks A."/>
            <person name="Storesund J.E."/>
            <person name="Kallscheuer N."/>
            <person name="Luecker S."/>
            <person name="Lage O.M."/>
            <person name="Pohl T."/>
            <person name="Merkel B.J."/>
            <person name="Hornburger P."/>
            <person name="Mueller R.-W."/>
            <person name="Bruemmer F."/>
            <person name="Labrenz M."/>
            <person name="Spormann A.M."/>
            <person name="Op Den Camp H."/>
            <person name="Overmann J."/>
            <person name="Amann R."/>
            <person name="Jetten M.S.M."/>
            <person name="Mascher T."/>
            <person name="Medema M.H."/>
            <person name="Devos D.P."/>
            <person name="Kaster A.-K."/>
            <person name="Ovreas L."/>
            <person name="Rohde M."/>
            <person name="Galperin M.Y."/>
            <person name="Jogler C."/>
        </authorList>
    </citation>
    <scope>NUCLEOTIDE SEQUENCE [LARGE SCALE GENOMIC DNA]</scope>
    <source>
        <strain evidence="2 3">KOR42</strain>
    </source>
</reference>
<dbReference type="SUPFAM" id="SSF54523">
    <property type="entry name" value="Pili subunits"/>
    <property type="match status" value="1"/>
</dbReference>
<dbReference type="RefSeq" id="WP_146512330.1">
    <property type="nucleotide sequence ID" value="NZ_SIHI01000058.1"/>
</dbReference>
<dbReference type="InterPro" id="IPR027558">
    <property type="entry name" value="Pre_pil_HX9DG_C"/>
</dbReference>
<keyword evidence="3" id="KW-1185">Reference proteome</keyword>
<dbReference type="PANTHER" id="PTHR30093:SF2">
    <property type="entry name" value="TYPE II SECRETION SYSTEM PROTEIN H"/>
    <property type="match status" value="1"/>
</dbReference>